<feature type="binding site" evidence="3">
    <location>
        <begin position="220"/>
        <end position="227"/>
    </location>
    <ligand>
        <name>ATP</name>
        <dbReference type="ChEBI" id="CHEBI:30616"/>
    </ligand>
</feature>
<keyword evidence="5" id="KW-0808">Transferase</keyword>
<feature type="binding site" evidence="1">
    <location>
        <position position="82"/>
    </location>
    <ligand>
        <name>ATP</name>
        <dbReference type="ChEBI" id="CHEBI:30616"/>
    </ligand>
</feature>
<feature type="binding site" evidence="1">
    <location>
        <position position="216"/>
    </location>
    <ligand>
        <name>ATP</name>
        <dbReference type="ChEBI" id="CHEBI:30616"/>
    </ligand>
</feature>
<dbReference type="InterPro" id="IPR003812">
    <property type="entry name" value="Fido"/>
</dbReference>
<dbReference type="RefSeq" id="WP_145445196.1">
    <property type="nucleotide sequence ID" value="NZ_CP036280.1"/>
</dbReference>
<dbReference type="Pfam" id="PF02661">
    <property type="entry name" value="Fic"/>
    <property type="match status" value="1"/>
</dbReference>
<dbReference type="AlphaFoldDB" id="A0A518BVQ1"/>
<keyword evidence="1" id="KW-0547">Nucleotide-binding</keyword>
<evidence type="ECO:0000256" key="2">
    <source>
        <dbReference type="PIRSR" id="PIRSR640198-1"/>
    </source>
</evidence>
<dbReference type="PROSITE" id="PS51459">
    <property type="entry name" value="FIDO"/>
    <property type="match status" value="1"/>
</dbReference>
<evidence type="ECO:0000313" key="6">
    <source>
        <dbReference type="Proteomes" id="UP000320386"/>
    </source>
</evidence>
<dbReference type="Gene3D" id="1.10.3290.10">
    <property type="entry name" value="Fido-like domain"/>
    <property type="match status" value="1"/>
</dbReference>
<reference evidence="5 6" key="1">
    <citation type="submission" date="2019-02" db="EMBL/GenBank/DDBJ databases">
        <title>Deep-cultivation of Planctomycetes and their phenomic and genomic characterization uncovers novel biology.</title>
        <authorList>
            <person name="Wiegand S."/>
            <person name="Jogler M."/>
            <person name="Boedeker C."/>
            <person name="Pinto D."/>
            <person name="Vollmers J."/>
            <person name="Rivas-Marin E."/>
            <person name="Kohn T."/>
            <person name="Peeters S.H."/>
            <person name="Heuer A."/>
            <person name="Rast P."/>
            <person name="Oberbeckmann S."/>
            <person name="Bunk B."/>
            <person name="Jeske O."/>
            <person name="Meyerdierks A."/>
            <person name="Storesund J.E."/>
            <person name="Kallscheuer N."/>
            <person name="Luecker S."/>
            <person name="Lage O.M."/>
            <person name="Pohl T."/>
            <person name="Merkel B.J."/>
            <person name="Hornburger P."/>
            <person name="Mueller R.-W."/>
            <person name="Bruemmer F."/>
            <person name="Labrenz M."/>
            <person name="Spormann A.M."/>
            <person name="Op den Camp H."/>
            <person name="Overmann J."/>
            <person name="Amann R."/>
            <person name="Jetten M.S.M."/>
            <person name="Mascher T."/>
            <person name="Medema M.H."/>
            <person name="Devos D.P."/>
            <person name="Kaster A.-K."/>
            <person name="Ovreas L."/>
            <person name="Rohde M."/>
            <person name="Galperin M.Y."/>
            <person name="Jogler C."/>
        </authorList>
    </citation>
    <scope>NUCLEOTIDE SEQUENCE [LARGE SCALE GENOMIC DNA]</scope>
    <source>
        <strain evidence="5 6">Pan265</strain>
    </source>
</reference>
<dbReference type="OrthoDB" id="9813719at2"/>
<dbReference type="InterPro" id="IPR026287">
    <property type="entry name" value="SoFic-like"/>
</dbReference>
<evidence type="ECO:0000256" key="1">
    <source>
        <dbReference type="PIRSR" id="PIRSR038925-1"/>
    </source>
</evidence>
<feature type="binding site" evidence="1">
    <location>
        <begin position="221"/>
        <end position="227"/>
    </location>
    <ligand>
        <name>ATP</name>
        <dbReference type="ChEBI" id="CHEBI:30616"/>
    </ligand>
</feature>
<keyword evidence="6" id="KW-1185">Reference proteome</keyword>
<dbReference type="KEGG" id="mcad:Pan265_09000"/>
<dbReference type="PANTHER" id="PTHR13504:SF38">
    <property type="entry name" value="FIDO DOMAIN-CONTAINING PROTEIN"/>
    <property type="match status" value="1"/>
</dbReference>
<dbReference type="Proteomes" id="UP000320386">
    <property type="component" value="Chromosome"/>
</dbReference>
<dbReference type="GO" id="GO:0005524">
    <property type="term" value="F:ATP binding"/>
    <property type="evidence" value="ECO:0007669"/>
    <property type="project" value="UniProtKB-KW"/>
</dbReference>
<feature type="domain" description="Fido" evidence="4">
    <location>
        <begin position="131"/>
        <end position="280"/>
    </location>
</feature>
<dbReference type="PIRSF" id="PIRSF038925">
    <property type="entry name" value="AMP-prot_trans"/>
    <property type="match status" value="1"/>
</dbReference>
<dbReference type="GO" id="GO:0016779">
    <property type="term" value="F:nucleotidyltransferase activity"/>
    <property type="evidence" value="ECO:0007669"/>
    <property type="project" value="UniProtKB-KW"/>
</dbReference>
<name>A0A518BVQ1_9BACT</name>
<feature type="active site" evidence="2">
    <location>
        <position position="216"/>
    </location>
</feature>
<keyword evidence="1" id="KW-0067">ATP-binding</keyword>
<dbReference type="InterPro" id="IPR025758">
    <property type="entry name" value="Fic/DOC_N"/>
</dbReference>
<keyword evidence="5" id="KW-0548">Nucleotidyltransferase</keyword>
<dbReference type="EC" id="2.7.7.-" evidence="5"/>
<evidence type="ECO:0000259" key="4">
    <source>
        <dbReference type="PROSITE" id="PS51459"/>
    </source>
</evidence>
<gene>
    <name evidence="5" type="ORF">Pan265_09000</name>
</gene>
<dbReference type="SUPFAM" id="SSF140931">
    <property type="entry name" value="Fic-like"/>
    <property type="match status" value="1"/>
</dbReference>
<dbReference type="InterPro" id="IPR040198">
    <property type="entry name" value="Fido_containing"/>
</dbReference>
<organism evidence="5 6">
    <name type="scientific">Mucisphaera calidilacus</name>
    <dbReference type="NCBI Taxonomy" id="2527982"/>
    <lineage>
        <taxon>Bacteria</taxon>
        <taxon>Pseudomonadati</taxon>
        <taxon>Planctomycetota</taxon>
        <taxon>Phycisphaerae</taxon>
        <taxon>Phycisphaerales</taxon>
        <taxon>Phycisphaeraceae</taxon>
        <taxon>Mucisphaera</taxon>
    </lineage>
</organism>
<evidence type="ECO:0000313" key="5">
    <source>
        <dbReference type="EMBL" id="QDU71055.1"/>
    </source>
</evidence>
<proteinExistence type="predicted"/>
<protein>
    <submittedName>
        <fullName evidence="5">Adenosine monophosphate-protein transferase SoFic</fullName>
        <ecNumber evidence="5">2.7.7.-</ecNumber>
    </submittedName>
</protein>
<feature type="binding site" evidence="1">
    <location>
        <position position="258"/>
    </location>
    <ligand>
        <name>ATP</name>
        <dbReference type="ChEBI" id="CHEBI:30616"/>
    </ligand>
</feature>
<dbReference type="EMBL" id="CP036280">
    <property type="protein sequence ID" value="QDU71055.1"/>
    <property type="molecule type" value="Genomic_DNA"/>
</dbReference>
<dbReference type="PANTHER" id="PTHR13504">
    <property type="entry name" value="FIDO DOMAIN-CONTAINING PROTEIN DDB_G0283145"/>
    <property type="match status" value="1"/>
</dbReference>
<dbReference type="Pfam" id="PF13784">
    <property type="entry name" value="Fic_N"/>
    <property type="match status" value="1"/>
</dbReference>
<sequence>MTRETGTYRASTYHDETVKAFVPHPLPPANPPLTVEGDLAERHAAAAEAISRLRVAGAMVPDPGWFLYGFVRKEAVLSSQIEGTQATLRDVATFEATSSTDRPDDVEEVCNYVDGLRHARSAIIDPAGLPLSTRLLCDVHRILMRGVRGADKLPGEIRRSQNWIGGSRPGNARFVPPPHEEVAPALAALEKWVHSDDPLPPLVKAGLAHVQFETIHPFLDGNGRIGRMLVTLLVEHWGLLDQPLLYLSVAFKRRQQAYYTHLAAVRTEGDWEGWTAFFLDCVADAANDGVRIAQAIHELTHRDRERVVRHDRATIAAVQLLDRLPSTPVLTVPKARELLGITAPPARKAVDLLEQLGVLRETTGKQRDRVYAYHAYLELLTES</sequence>
<evidence type="ECO:0000256" key="3">
    <source>
        <dbReference type="PIRSR" id="PIRSR640198-2"/>
    </source>
</evidence>
<accession>A0A518BVQ1</accession>
<dbReference type="InterPro" id="IPR036597">
    <property type="entry name" value="Fido-like_dom_sf"/>
</dbReference>